<reference evidence="1 2" key="1">
    <citation type="journal article" date="2007" name="Science">
        <title>Genomic minimalism in the early diverging intestinal parasite Giardia lamblia.</title>
        <authorList>
            <person name="Morrison H.G."/>
            <person name="McArthur A.G."/>
            <person name="Gillin F.D."/>
            <person name="Aley S.B."/>
            <person name="Adam R.D."/>
            <person name="Olsen G.J."/>
            <person name="Best A.A."/>
            <person name="Cande W.Z."/>
            <person name="Chen F."/>
            <person name="Cipriano M.J."/>
            <person name="Davids B.J."/>
            <person name="Dawson S.C."/>
            <person name="Elmendorf H.G."/>
            <person name="Hehl A.B."/>
            <person name="Holder M.E."/>
            <person name="Huse S.M."/>
            <person name="Kim U.U."/>
            <person name="Lasek-Nesselquist E."/>
            <person name="Manning G."/>
            <person name="Nigam A."/>
            <person name="Nixon J.E."/>
            <person name="Palm D."/>
            <person name="Passamaneck N.E."/>
            <person name="Prabhu A."/>
            <person name="Reich C.I."/>
            <person name="Reiner D.S."/>
            <person name="Samuelson J."/>
            <person name="Svard S.G."/>
            <person name="Sogin M.L."/>
        </authorList>
    </citation>
    <scope>NUCLEOTIDE SEQUENCE [LARGE SCALE GENOMIC DNA]</scope>
    <source>
        <strain evidence="1 2">WB C6</strain>
    </source>
</reference>
<keyword evidence="2" id="KW-1185">Reference proteome</keyword>
<proteinExistence type="predicted"/>
<dbReference type="EMBL" id="AACB03000004">
    <property type="protein sequence ID" value="KAE8302519.1"/>
    <property type="molecule type" value="Genomic_DNA"/>
</dbReference>
<sequence length="216" mass="24930">MEQLVVRDIQGTEDLEVLKKKHIALIVKDGMSSAAFYKVYNSILCRYPDDHVLLNGVFSLLMLILLDIGTERPEIPQDDALVDTVHSYYKALQGTLEYKEFLSSLRSMLPFIMQLNIDAGRLFQIILFQRTPAELRYETFASAEEIRAMWESDILCFDCGVYLKYGKSGHICTHAPQLSERLSTTQKIQRNWGPVRFEWVAERVHEPTNIPFVRVV</sequence>
<dbReference type="OMA" id="MLPFIMQ"/>
<gene>
    <name evidence="1" type="ORF">GL50803_009506</name>
</gene>
<accession>A8BNI5</accession>
<evidence type="ECO:0000313" key="2">
    <source>
        <dbReference type="Proteomes" id="UP000001548"/>
    </source>
</evidence>
<dbReference type="Proteomes" id="UP000001548">
    <property type="component" value="Unassembled WGS sequence"/>
</dbReference>
<name>A8BNI5_GIAIC</name>
<dbReference type="VEuPathDB" id="GiardiaDB:GL50803_9506"/>
<dbReference type="RefSeq" id="XP_001705920.1">
    <property type="nucleotide sequence ID" value="XM_001705868.1"/>
</dbReference>
<dbReference type="AlphaFoldDB" id="A8BNI5"/>
<dbReference type="GeneID" id="5698805"/>
<comment type="caution">
    <text evidence="1">The sequence shown here is derived from an EMBL/GenBank/DDBJ whole genome shotgun (WGS) entry which is preliminary data.</text>
</comment>
<dbReference type="KEGG" id="gla:GL50803_009506"/>
<evidence type="ECO:0000313" key="1">
    <source>
        <dbReference type="EMBL" id="KAE8302519.1"/>
    </source>
</evidence>
<dbReference type="STRING" id="184922.A8BNI5"/>
<organism evidence="1 2">
    <name type="scientific">Giardia intestinalis (strain ATCC 50803 / WB clone C6)</name>
    <name type="common">Giardia lamblia</name>
    <dbReference type="NCBI Taxonomy" id="184922"/>
    <lineage>
        <taxon>Eukaryota</taxon>
        <taxon>Metamonada</taxon>
        <taxon>Diplomonadida</taxon>
        <taxon>Hexamitidae</taxon>
        <taxon>Giardiinae</taxon>
        <taxon>Giardia</taxon>
    </lineage>
</organism>
<protein>
    <submittedName>
        <fullName evidence="1">Uncharacterized protein</fullName>
    </submittedName>
</protein>
<dbReference type="HOGENOM" id="CLU_1279762_0_0_1"/>